<keyword evidence="2" id="KW-0697">Rotamase</keyword>
<feature type="region of interest" description="Disordered" evidence="4">
    <location>
        <begin position="213"/>
        <end position="242"/>
    </location>
</feature>
<dbReference type="Gene3D" id="2.40.100.10">
    <property type="entry name" value="Cyclophilin-like"/>
    <property type="match status" value="1"/>
</dbReference>
<feature type="signal peptide" evidence="5">
    <location>
        <begin position="1"/>
        <end position="24"/>
    </location>
</feature>
<evidence type="ECO:0000256" key="3">
    <source>
        <dbReference type="ARBA" id="ARBA00023235"/>
    </source>
</evidence>
<dbReference type="InterPro" id="IPR044665">
    <property type="entry name" value="E_coli_cyclophilin_A-like"/>
</dbReference>
<evidence type="ECO:0000256" key="4">
    <source>
        <dbReference type="SAM" id="MobiDB-lite"/>
    </source>
</evidence>
<evidence type="ECO:0000256" key="2">
    <source>
        <dbReference type="ARBA" id="ARBA00023110"/>
    </source>
</evidence>
<dbReference type="Pfam" id="PF00160">
    <property type="entry name" value="Pro_isomerase"/>
    <property type="match status" value="1"/>
</dbReference>
<accession>A0ABN9UFD6</accession>
<feature type="region of interest" description="Disordered" evidence="4">
    <location>
        <begin position="590"/>
        <end position="619"/>
    </location>
</feature>
<name>A0ABN9UFD6_9DINO</name>
<dbReference type="EC" id="5.2.1.8" evidence="1"/>
<evidence type="ECO:0000259" key="6">
    <source>
        <dbReference type="PROSITE" id="PS50072"/>
    </source>
</evidence>
<keyword evidence="5" id="KW-0732">Signal</keyword>
<dbReference type="Proteomes" id="UP001189429">
    <property type="component" value="Unassembled WGS sequence"/>
</dbReference>
<evidence type="ECO:0000256" key="1">
    <source>
        <dbReference type="ARBA" id="ARBA00013194"/>
    </source>
</evidence>
<keyword evidence="8" id="KW-1185">Reference proteome</keyword>
<comment type="caution">
    <text evidence="7">The sequence shown here is derived from an EMBL/GenBank/DDBJ whole genome shotgun (WGS) entry which is preliminary data.</text>
</comment>
<evidence type="ECO:0000256" key="5">
    <source>
        <dbReference type="SAM" id="SignalP"/>
    </source>
</evidence>
<reference evidence="7" key="1">
    <citation type="submission" date="2023-10" db="EMBL/GenBank/DDBJ databases">
        <authorList>
            <person name="Chen Y."/>
            <person name="Shah S."/>
            <person name="Dougan E. K."/>
            <person name="Thang M."/>
            <person name="Chan C."/>
        </authorList>
    </citation>
    <scope>NUCLEOTIDE SEQUENCE [LARGE SCALE GENOMIC DNA]</scope>
</reference>
<dbReference type="EMBL" id="CAUYUJ010015804">
    <property type="protein sequence ID" value="CAK0858252.1"/>
    <property type="molecule type" value="Genomic_DNA"/>
</dbReference>
<organism evidence="7 8">
    <name type="scientific">Prorocentrum cordatum</name>
    <dbReference type="NCBI Taxonomy" id="2364126"/>
    <lineage>
        <taxon>Eukaryota</taxon>
        <taxon>Sar</taxon>
        <taxon>Alveolata</taxon>
        <taxon>Dinophyceae</taxon>
        <taxon>Prorocentrales</taxon>
        <taxon>Prorocentraceae</taxon>
        <taxon>Prorocentrum</taxon>
    </lineage>
</organism>
<gene>
    <name evidence="7" type="ORF">PCOR1329_LOCUS48098</name>
</gene>
<dbReference type="InterPro" id="IPR002130">
    <property type="entry name" value="Cyclophilin-type_PPIase_dom"/>
</dbReference>
<dbReference type="PANTHER" id="PTHR43246">
    <property type="entry name" value="PEPTIDYL-PROLYL CIS-TRANS ISOMERASE CYP38, CHLOROPLASTIC"/>
    <property type="match status" value="1"/>
</dbReference>
<evidence type="ECO:0000313" key="8">
    <source>
        <dbReference type="Proteomes" id="UP001189429"/>
    </source>
</evidence>
<sequence length="619" mass="64871">MFGPAGRPLKALFTALLIAVAVHARPFLSRQARAAQPASGLVGLQAEGWTCQGSKVTLATSAGYITITLCPMAAPTTVQKIEQLVQAGTYNDAAFYRAEPGFVIQGGFQFPGCTQSSGETFPLEYMLPNKRGTVAMARTEDPQSGSGEFFINLQDSPNLDQAPGVDPSSPEAAYDAGFTVFGQVDEASLQVVARPALGFGAADGAAAAVQPLGEARRGRGKPRGSDSPALRAPGVPWARPVGGHADVGPRDLVYLRDSTGEGMPSPLRPTLRSCRDYLASRPQGVRQEAEHWFQEEHGLFYIHGYAAFHIHGYVTSHIFTAPPSTNTSTAALSIIARAGPTLHSLGQEAYSRSLTGGFGNSSGGYHPALRTVIIMSEPESVFLPTEAPWLFCKAMVSAFDGLLDAEKEAGLQSGPLPGVSVSFAFDECPWCLQERRRPPRRRCAGRGRGMREGRAVGVCQGSQHVLQGNDLWKAYVDRFENSFTVNASAGLSLEGLLPQIGSMLAEYERSDLEAPVFISELAASSVAGLGETLQDLAARSEAGGGLLSGTSVLQFQASTDPAALGAGGLGIFEDAGGEVDTVSLLPESGRVPAPAARARGASGGMQRAGSAAHPGLQDG</sequence>
<evidence type="ECO:0000313" key="7">
    <source>
        <dbReference type="EMBL" id="CAK0858252.1"/>
    </source>
</evidence>
<dbReference type="PROSITE" id="PS50072">
    <property type="entry name" value="CSA_PPIASE_2"/>
    <property type="match status" value="1"/>
</dbReference>
<protein>
    <recommendedName>
        <fullName evidence="1">peptidylprolyl isomerase</fullName>
        <ecNumber evidence="1">5.2.1.8</ecNumber>
    </recommendedName>
</protein>
<keyword evidence="3" id="KW-0413">Isomerase</keyword>
<feature type="compositionally biased region" description="Low complexity" evidence="4">
    <location>
        <begin position="590"/>
        <end position="612"/>
    </location>
</feature>
<feature type="chain" id="PRO_5045313411" description="peptidylprolyl isomerase" evidence="5">
    <location>
        <begin position="25"/>
        <end position="619"/>
    </location>
</feature>
<dbReference type="InterPro" id="IPR029000">
    <property type="entry name" value="Cyclophilin-like_dom_sf"/>
</dbReference>
<feature type="domain" description="PPIase cyclophilin-type" evidence="6">
    <location>
        <begin position="60"/>
        <end position="192"/>
    </location>
</feature>
<proteinExistence type="predicted"/>
<dbReference type="SUPFAM" id="SSF50891">
    <property type="entry name" value="Cyclophilin-like"/>
    <property type="match status" value="1"/>
</dbReference>